<name>A0A381FID8_9FLAO</name>
<dbReference type="EMBL" id="UFVR01000004">
    <property type="protein sequence ID" value="SUX46291.1"/>
    <property type="molecule type" value="Genomic_DNA"/>
</dbReference>
<evidence type="ECO:0000313" key="1">
    <source>
        <dbReference type="EMBL" id="SUX46291.1"/>
    </source>
</evidence>
<sequence length="261" mass="30778">MKIILKLKWIFLILILINCKEQNTKEVSPSKASFPKEISKIEDKDELYVGKEFYSGDELNTYTFLKSGKVHENDSLTYSIYKKNNEEDYLFSIEKLVSNEDQELYKIVDIFKFTDYNSADNKVEIKNQKNRHSVLFFCKDKVLKKWDFTLNNSTISKSWNGKYEGNFLRIKEESADPRAYAMIYIDIKDNKAIFRLDSYNEILDKDLLILNDNPNKIILQEKDNSDSKFSIIRKNDDFILISDLLDKTTGEITTYKLKKKK</sequence>
<proteinExistence type="predicted"/>
<evidence type="ECO:0000313" key="2">
    <source>
        <dbReference type="Proteomes" id="UP000254282"/>
    </source>
</evidence>
<gene>
    <name evidence="1" type="ORF">NCTC13532_01823</name>
</gene>
<reference evidence="1 2" key="1">
    <citation type="submission" date="2018-06" db="EMBL/GenBank/DDBJ databases">
        <authorList>
            <consortium name="Pathogen Informatics"/>
            <person name="Doyle S."/>
        </authorList>
    </citation>
    <scope>NUCLEOTIDE SEQUENCE [LARGE SCALE GENOMIC DNA]</scope>
    <source>
        <strain evidence="1 2">NCTC13532</strain>
    </source>
</reference>
<dbReference type="Proteomes" id="UP000254282">
    <property type="component" value="Unassembled WGS sequence"/>
</dbReference>
<dbReference type="RefSeq" id="WP_115620074.1">
    <property type="nucleotide sequence ID" value="NZ_UFVR01000004.1"/>
</dbReference>
<accession>A0A381FID8</accession>
<dbReference type="AlphaFoldDB" id="A0A381FID8"/>
<organism evidence="1 2">
    <name type="scientific">Chryseobacterium indoltheticum</name>
    <dbReference type="NCBI Taxonomy" id="254"/>
    <lineage>
        <taxon>Bacteria</taxon>
        <taxon>Pseudomonadati</taxon>
        <taxon>Bacteroidota</taxon>
        <taxon>Flavobacteriia</taxon>
        <taxon>Flavobacteriales</taxon>
        <taxon>Weeksellaceae</taxon>
        <taxon>Chryseobacterium group</taxon>
        <taxon>Chryseobacterium</taxon>
    </lineage>
</organism>
<protein>
    <submittedName>
        <fullName evidence="1">Uncharacterized protein</fullName>
    </submittedName>
</protein>